<dbReference type="InterPro" id="IPR027417">
    <property type="entry name" value="P-loop_NTPase"/>
</dbReference>
<comment type="caution">
    <text evidence="7">The sequence shown here is derived from an EMBL/GenBank/DDBJ whole genome shotgun (WGS) entry which is preliminary data.</text>
</comment>
<keyword evidence="1 5" id="KW-0547">Nucleotide-binding</keyword>
<keyword evidence="2 5" id="KW-0378">Hydrolase</keyword>
<dbReference type="Proteomes" id="UP000317036">
    <property type="component" value="Unassembled WGS sequence"/>
</dbReference>
<dbReference type="AlphaFoldDB" id="A0A559K689"/>
<evidence type="ECO:0000256" key="1">
    <source>
        <dbReference type="ARBA" id="ARBA00022741"/>
    </source>
</evidence>
<feature type="binding site" evidence="5">
    <location>
        <begin position="233"/>
        <end position="240"/>
    </location>
    <ligand>
        <name>ATP</name>
        <dbReference type="ChEBI" id="CHEBI:30616"/>
    </ligand>
</feature>
<dbReference type="GO" id="GO:0005829">
    <property type="term" value="C:cytosol"/>
    <property type="evidence" value="ECO:0007669"/>
    <property type="project" value="TreeGrafter"/>
</dbReference>
<evidence type="ECO:0000256" key="4">
    <source>
        <dbReference type="ARBA" id="ARBA00022840"/>
    </source>
</evidence>
<dbReference type="PROSITE" id="PS51198">
    <property type="entry name" value="UVRD_HELICASE_ATP_BIND"/>
    <property type="match status" value="1"/>
</dbReference>
<dbReference type="Pfam" id="PF00580">
    <property type="entry name" value="UvrD-helicase"/>
    <property type="match status" value="1"/>
</dbReference>
<keyword evidence="8" id="KW-1185">Reference proteome</keyword>
<gene>
    <name evidence="7" type="ORF">FPZ49_23090</name>
</gene>
<dbReference type="InterPro" id="IPR027785">
    <property type="entry name" value="UvrD-like_helicase_C"/>
</dbReference>
<proteinExistence type="predicted"/>
<evidence type="ECO:0000259" key="6">
    <source>
        <dbReference type="PROSITE" id="PS51198"/>
    </source>
</evidence>
<dbReference type="GO" id="GO:0043138">
    <property type="term" value="F:3'-5' DNA helicase activity"/>
    <property type="evidence" value="ECO:0007669"/>
    <property type="project" value="TreeGrafter"/>
</dbReference>
<dbReference type="Gene3D" id="3.40.50.300">
    <property type="entry name" value="P-loop containing nucleotide triphosphate hydrolases"/>
    <property type="match status" value="3"/>
</dbReference>
<dbReference type="PANTHER" id="PTHR11070:SF17">
    <property type="entry name" value="DNA HELICASE IV"/>
    <property type="match status" value="1"/>
</dbReference>
<dbReference type="InterPro" id="IPR014016">
    <property type="entry name" value="UvrD-like_ATP-bd"/>
</dbReference>
<keyword evidence="3 5" id="KW-0347">Helicase</keyword>
<evidence type="ECO:0000256" key="3">
    <source>
        <dbReference type="ARBA" id="ARBA00022806"/>
    </source>
</evidence>
<dbReference type="InterPro" id="IPR000212">
    <property type="entry name" value="DNA_helicase_UvrD/REP"/>
</dbReference>
<dbReference type="GO" id="GO:0016787">
    <property type="term" value="F:hydrolase activity"/>
    <property type="evidence" value="ECO:0007669"/>
    <property type="project" value="UniProtKB-UniRule"/>
</dbReference>
<dbReference type="OrthoDB" id="9787585at2"/>
<dbReference type="PANTHER" id="PTHR11070">
    <property type="entry name" value="UVRD / RECB / PCRA DNA HELICASE FAMILY MEMBER"/>
    <property type="match status" value="1"/>
</dbReference>
<dbReference type="GO" id="GO:0003677">
    <property type="term" value="F:DNA binding"/>
    <property type="evidence" value="ECO:0007669"/>
    <property type="project" value="InterPro"/>
</dbReference>
<dbReference type="NCBIfam" id="NF041464">
    <property type="entry name" value="HelD_BACSU"/>
    <property type="match status" value="1"/>
</dbReference>
<name>A0A559K689_9BACL</name>
<dbReference type="GO" id="GO:0005524">
    <property type="term" value="F:ATP binding"/>
    <property type="evidence" value="ECO:0007669"/>
    <property type="project" value="UniProtKB-UniRule"/>
</dbReference>
<protein>
    <submittedName>
        <fullName evidence="7">AAA family ATPase</fullName>
    </submittedName>
</protein>
<evidence type="ECO:0000313" key="8">
    <source>
        <dbReference type="Proteomes" id="UP000317036"/>
    </source>
</evidence>
<dbReference type="GO" id="GO:0000725">
    <property type="term" value="P:recombinational repair"/>
    <property type="evidence" value="ECO:0007669"/>
    <property type="project" value="TreeGrafter"/>
</dbReference>
<dbReference type="InterPro" id="IPR048228">
    <property type="entry name" value="HelD_bacillota"/>
</dbReference>
<sequence length="791" mass="91307">MSISEKDWREEQVRVDEVTTKIAGQVERLEAQFGETKADMVDIRKHFWDEVTLNFSNMEEVMDTYFSIKQQADVLTERERSYRNSAAAAAKLRRMIDSPYFGRIDFREAGEPKEEPIYLGIASFVDEASDTFLIYDWRAPVSSLYYDYPPGPAVYQTPGGDVAGEMTVKRQYVIRGHEIKLMFDTGITIGDELLKQVLSRSSDAQMKTIVATIQKEQNRIIRDDSHRMLIVQGAAGSGKTSAALQRVAYLLYKHRETLKADQMLLFSPNPLFNSYVSTVLPELGEENMQQTTFQEYLQHRLGKDFEVEDPFQQLEYVLSGVNDPDYAARMEGIRYKSSVSYLNAIRAYYELLGQEGMAFRSIRFRGRTVVAAGTIKERFYSYDRSIRLPNRIVLLRDWLLEQLASFEKDEWKKAWVEEEIELLSTEDYQRAYGKMRRMNRAQGREVSFDDFEKEKELLARMIVQEQIKPVKNRIKNLRFVHVQALYRQLFQEEGVGRSLIASNELPPLWSHICKQTLERLERSELAYEDATPYLYLSELLLGFQTNTSVRHVIVDEAQDYSPFQLEFLKRLFPRARMTALGDINQAIYAHGSVLHELDPIVALYGPEQTEIIRLTRSYRSTQEIVEFTRGMLPGGEEIEPFQRSGEKPTMKVVHSTNALHEEIARDVESLRAEGFASIAIIAQSAEESAAAYEALRERLELRLITKSSPSFEQGTLVIPAYLAKGVEFDAVILYNASKAQYSREEVRKLFYTACTRAMHQLRLYSLGEPTPFVTELARDTWEDRTHEEANR</sequence>
<evidence type="ECO:0000256" key="5">
    <source>
        <dbReference type="PROSITE-ProRule" id="PRU00560"/>
    </source>
</evidence>
<evidence type="ECO:0000313" key="7">
    <source>
        <dbReference type="EMBL" id="TVY07632.1"/>
    </source>
</evidence>
<dbReference type="RefSeq" id="WP_144851448.1">
    <property type="nucleotide sequence ID" value="NZ_VNJI01000034.1"/>
</dbReference>
<dbReference type="Pfam" id="PF13538">
    <property type="entry name" value="UvrD_C_2"/>
    <property type="match status" value="1"/>
</dbReference>
<organism evidence="7 8">
    <name type="scientific">Paenibacillus cremeus</name>
    <dbReference type="NCBI Taxonomy" id="2163881"/>
    <lineage>
        <taxon>Bacteria</taxon>
        <taxon>Bacillati</taxon>
        <taxon>Bacillota</taxon>
        <taxon>Bacilli</taxon>
        <taxon>Bacillales</taxon>
        <taxon>Paenibacillaceae</taxon>
        <taxon>Paenibacillus</taxon>
    </lineage>
</organism>
<accession>A0A559K689</accession>
<feature type="domain" description="UvrD-like helicase ATP-binding" evidence="6">
    <location>
        <begin position="212"/>
        <end position="621"/>
    </location>
</feature>
<keyword evidence="4 5" id="KW-0067">ATP-binding</keyword>
<dbReference type="EMBL" id="VNJI01000034">
    <property type="protein sequence ID" value="TVY07632.1"/>
    <property type="molecule type" value="Genomic_DNA"/>
</dbReference>
<dbReference type="SUPFAM" id="SSF52540">
    <property type="entry name" value="P-loop containing nucleoside triphosphate hydrolases"/>
    <property type="match status" value="1"/>
</dbReference>
<reference evidence="7 8" key="1">
    <citation type="submission" date="2019-07" db="EMBL/GenBank/DDBJ databases">
        <authorList>
            <person name="Kim J."/>
        </authorList>
    </citation>
    <scope>NUCLEOTIDE SEQUENCE [LARGE SCALE GENOMIC DNA]</scope>
    <source>
        <strain evidence="7 8">JC52</strain>
    </source>
</reference>
<evidence type="ECO:0000256" key="2">
    <source>
        <dbReference type="ARBA" id="ARBA00022801"/>
    </source>
</evidence>